<dbReference type="GeneID" id="40749201"/>
<dbReference type="PANTHER" id="PTHR10353:SF53">
    <property type="entry name" value="BETA-1,4-GLUCOSIDASE (EUROFUNG)"/>
    <property type="match status" value="1"/>
</dbReference>
<name>A0A074YI97_AURPU</name>
<dbReference type="HOGENOM" id="CLU_001859_1_3_1"/>
<keyword evidence="4" id="KW-1185">Reference proteome</keyword>
<dbReference type="InterPro" id="IPR033132">
    <property type="entry name" value="GH_1_N_CS"/>
</dbReference>
<evidence type="ECO:0000256" key="1">
    <source>
        <dbReference type="RuleBase" id="RU003690"/>
    </source>
</evidence>
<comment type="similarity">
    <text evidence="1">Belongs to the glycosyl hydrolase 1 family.</text>
</comment>
<reference evidence="3 4" key="1">
    <citation type="journal article" date="2014" name="BMC Genomics">
        <title>Genome sequencing of four Aureobasidium pullulans varieties: biotechnological potential, stress tolerance, and description of new species.</title>
        <authorList>
            <person name="Gostin Ar C."/>
            <person name="Ohm R.A."/>
            <person name="Kogej T."/>
            <person name="Sonjak S."/>
            <person name="Turk M."/>
            <person name="Zajc J."/>
            <person name="Zalar P."/>
            <person name="Grube M."/>
            <person name="Sun H."/>
            <person name="Han J."/>
            <person name="Sharma A."/>
            <person name="Chiniquy J."/>
            <person name="Ngan C.Y."/>
            <person name="Lipzen A."/>
            <person name="Barry K."/>
            <person name="Grigoriev I.V."/>
            <person name="Gunde-Cimerman N."/>
        </authorList>
    </citation>
    <scope>NUCLEOTIDE SEQUENCE [LARGE SCALE GENOMIC DNA]</scope>
    <source>
        <strain evidence="3 4">EXF-150</strain>
    </source>
</reference>
<protein>
    <submittedName>
        <fullName evidence="3">Glycoside hydrolase</fullName>
    </submittedName>
</protein>
<dbReference type="OrthoDB" id="65569at2759"/>
<dbReference type="PROSITE" id="PS00653">
    <property type="entry name" value="GLYCOSYL_HYDROL_F1_2"/>
    <property type="match status" value="1"/>
</dbReference>
<dbReference type="STRING" id="1043002.A0A074YI97"/>
<feature type="chain" id="PRO_5001703330" evidence="2">
    <location>
        <begin position="24"/>
        <end position="596"/>
    </location>
</feature>
<organism evidence="3 4">
    <name type="scientific">Aureobasidium pullulans EXF-150</name>
    <dbReference type="NCBI Taxonomy" id="1043002"/>
    <lineage>
        <taxon>Eukaryota</taxon>
        <taxon>Fungi</taxon>
        <taxon>Dikarya</taxon>
        <taxon>Ascomycota</taxon>
        <taxon>Pezizomycotina</taxon>
        <taxon>Dothideomycetes</taxon>
        <taxon>Dothideomycetidae</taxon>
        <taxon>Dothideales</taxon>
        <taxon>Saccotheciaceae</taxon>
        <taxon>Aureobasidium</taxon>
    </lineage>
</organism>
<evidence type="ECO:0000256" key="2">
    <source>
        <dbReference type="SAM" id="SignalP"/>
    </source>
</evidence>
<sequence>MISISSKRSLFAALACVPSVVAAQYGNATASANASTISFHDPTGVSTTFATNSFNYSLASTYSVQTDFSNERLAALWQQVGPIAAGPVTTTVSPTPESSPLARPGVMHPYIPSYEANLSNAKLPENFIWGVASSAYQIEGAANAEGKGPSIWDLLAHRVPNQVADNTTGDVVAEHYYLYKQDFARLKTLGVPVFSPSISWPRIFPFGKGPINGEGVHHYDDVVAELVKNGIKPAITLFHWDTPLALFNEYGAWTDPQIVDDFFNFATFIIQRYDQYVETWFTINEPQYCNWQYASYPAGKYYPAYNNVTGGLEARFLCGHYTLLAHARVAKWYHEDFKGRGRITFKNSANYFEPNTTSSADAVAVQRNYDFVLGWFNDPVWKDGDYPESLRQTLGDTLPTFTDEEKALVKGSCDFFALDGYTSFYASGIDDLEACTSNSSYPGYPECAGSQSTAPDGFPIGPSADGGANWLYSAPVGLRRFLKKITTELFPSVPDIMVTEFGFAEPGEAALSSLNTILWDLRRADYYQSYLDNILASIHYDGVNVTGAFGWAIFDNFEWGSGLNTRFGLQYVNYTSLERTPKASMFTFLNWFSQHI</sequence>
<dbReference type="PANTHER" id="PTHR10353">
    <property type="entry name" value="GLYCOSYL HYDROLASE"/>
    <property type="match status" value="1"/>
</dbReference>
<dbReference type="RefSeq" id="XP_029762768.1">
    <property type="nucleotide sequence ID" value="XM_029906895.1"/>
</dbReference>
<dbReference type="SUPFAM" id="SSF51445">
    <property type="entry name" value="(Trans)glycosidases"/>
    <property type="match status" value="1"/>
</dbReference>
<proteinExistence type="inferred from homology"/>
<evidence type="ECO:0000313" key="3">
    <source>
        <dbReference type="EMBL" id="KEQ86581.1"/>
    </source>
</evidence>
<dbReference type="GO" id="GO:0005975">
    <property type="term" value="P:carbohydrate metabolic process"/>
    <property type="evidence" value="ECO:0007669"/>
    <property type="project" value="InterPro"/>
</dbReference>
<dbReference type="InterPro" id="IPR017853">
    <property type="entry name" value="GH"/>
</dbReference>
<gene>
    <name evidence="3" type="ORF">M438DRAFT_353696</name>
</gene>
<dbReference type="EMBL" id="KL584978">
    <property type="protein sequence ID" value="KEQ86581.1"/>
    <property type="molecule type" value="Genomic_DNA"/>
</dbReference>
<evidence type="ECO:0000313" key="4">
    <source>
        <dbReference type="Proteomes" id="UP000030706"/>
    </source>
</evidence>
<dbReference type="PRINTS" id="PR00131">
    <property type="entry name" value="GLHYDRLASE1"/>
</dbReference>
<dbReference type="Gene3D" id="3.20.20.80">
    <property type="entry name" value="Glycosidases"/>
    <property type="match status" value="1"/>
</dbReference>
<keyword evidence="3" id="KW-0378">Hydrolase</keyword>
<dbReference type="InterPro" id="IPR001360">
    <property type="entry name" value="Glyco_hydro_1"/>
</dbReference>
<dbReference type="AlphaFoldDB" id="A0A074YI97"/>
<dbReference type="Proteomes" id="UP000030706">
    <property type="component" value="Unassembled WGS sequence"/>
</dbReference>
<keyword evidence="2" id="KW-0732">Signal</keyword>
<feature type="signal peptide" evidence="2">
    <location>
        <begin position="1"/>
        <end position="23"/>
    </location>
</feature>
<accession>A0A074YI97</accession>
<dbReference type="Pfam" id="PF00232">
    <property type="entry name" value="Glyco_hydro_1"/>
    <property type="match status" value="1"/>
</dbReference>
<dbReference type="GO" id="GO:0008422">
    <property type="term" value="F:beta-glucosidase activity"/>
    <property type="evidence" value="ECO:0007669"/>
    <property type="project" value="TreeGrafter"/>
</dbReference>